<dbReference type="Proteomes" id="UP000616151">
    <property type="component" value="Unassembled WGS sequence"/>
</dbReference>
<gene>
    <name evidence="1" type="primary">gstA</name>
    <name evidence="1" type="ORF">JHL16_04990</name>
</gene>
<keyword evidence="1" id="KW-0808">Transferase</keyword>
<keyword evidence="2" id="KW-1185">Reference proteome</keyword>
<organism evidence="1 2">
    <name type="scientific">Taklimakanibacter albus</name>
    <dbReference type="NCBI Taxonomy" id="2800327"/>
    <lineage>
        <taxon>Bacteria</taxon>
        <taxon>Pseudomonadati</taxon>
        <taxon>Pseudomonadota</taxon>
        <taxon>Alphaproteobacteria</taxon>
        <taxon>Hyphomicrobiales</taxon>
        <taxon>Aestuariivirgaceae</taxon>
        <taxon>Taklimakanibacter</taxon>
    </lineage>
</organism>
<accession>A0ACC5QZB1</accession>
<sequence>MKLYYSPGACSLAPHIVASEAGVPLELEKVDLGSHTLADGSNYYDVNPRGYVPAIQIKAGEPVLTEANIVVQYIADQKPEAGLMPKAGTPERYRAQQWLAFVATELHKNFSWLWYKDTPAETKTAVKAKLDKRFAELDAHLKGNAYLLGKDFSAADAYAFTIVNWVNFLGMNLNSFPNLKAYMDRVAARPKVQAALKAEGLVAA</sequence>
<evidence type="ECO:0000313" key="1">
    <source>
        <dbReference type="EMBL" id="MBK1865698.1"/>
    </source>
</evidence>
<reference evidence="1" key="1">
    <citation type="submission" date="2021-01" db="EMBL/GenBank/DDBJ databases">
        <authorList>
            <person name="Sun Q."/>
        </authorList>
    </citation>
    <scope>NUCLEOTIDE SEQUENCE</scope>
    <source>
        <strain evidence="1">YIM B02566</strain>
    </source>
</reference>
<protein>
    <submittedName>
        <fullName evidence="1">Glutathione transferase GstA</fullName>
        <ecNumber evidence="1">2.5.1.18</ecNumber>
    </submittedName>
</protein>
<dbReference type="EMBL" id="JAENHL010000006">
    <property type="protein sequence ID" value="MBK1865698.1"/>
    <property type="molecule type" value="Genomic_DNA"/>
</dbReference>
<comment type="caution">
    <text evidence="1">The sequence shown here is derived from an EMBL/GenBank/DDBJ whole genome shotgun (WGS) entry which is preliminary data.</text>
</comment>
<dbReference type="EC" id="2.5.1.18" evidence="1"/>
<proteinExistence type="predicted"/>
<evidence type="ECO:0000313" key="2">
    <source>
        <dbReference type="Proteomes" id="UP000616151"/>
    </source>
</evidence>
<name>A0ACC5QZB1_9HYPH</name>